<dbReference type="InterPro" id="IPR047629">
    <property type="entry name" value="IS1182_transpos"/>
</dbReference>
<gene>
    <name evidence="3" type="ORF">GCM10012287_05040</name>
</gene>
<evidence type="ECO:0000313" key="4">
    <source>
        <dbReference type="Proteomes" id="UP000631535"/>
    </source>
</evidence>
<reference evidence="4" key="1">
    <citation type="journal article" date="2019" name="Int. J. Syst. Evol. Microbiol.">
        <title>The Global Catalogue of Microorganisms (GCM) 10K type strain sequencing project: providing services to taxonomists for standard genome sequencing and annotation.</title>
        <authorList>
            <consortium name="The Broad Institute Genomics Platform"/>
            <consortium name="The Broad Institute Genome Sequencing Center for Infectious Disease"/>
            <person name="Wu L."/>
            <person name="Ma J."/>
        </authorList>
    </citation>
    <scope>NUCLEOTIDE SEQUENCE [LARGE SCALE GENOMIC DNA]</scope>
    <source>
        <strain evidence="4">CGMCC 4.7178</strain>
    </source>
</reference>
<sequence length="565" mass="62231">MGWVSMSMQPKGPGEIPAETVRVAWTAFPKGSLAIRLRDELGPLFRDEDFVDLFAARGRPAWSPAGLALVSVLQFVEGLTDRQAAEAVRARIDFKYALGLQLDDPGFDFSVLSEFRDRLAGADGGRRVLDGVLAAAWEKGLLKSTGRARTDSSHVLSSARELCWLEQVAETLRTALNALAQTSPDWLAGVAEPDWFRHYATRAEDSRFPKTRTKRDEVGARIGRDGMRLLQALHAADAPEGLHALKEVEILRQVWVHHFHLVDGEVMRRGPKDRPPGAKRLVTPYDTDARVGVKRDTMWDGYKVHLTETCGDDVPNLVTNVATTLATVADNAMNEEIHTSLAARDCLPTEHWVDAGYPTAAHVLAARAEHGVELHGPLPGNTSDQAKGAFGLDAFTVDWERGQVTCPNGVTARSWYPRADSKGLPVIQVRFPVSRCGPCPDLRSCVSSATGRRRELMLRQQQAEHDAIRTIRAEQQTDTWKERYKIRAGVEGTISQAVGRCGLRRSRYRGLAKTGLQHQLTGAAINLARIDAHLTETPRARTRTSHFAALRPAELTLDGAKQGPN</sequence>
<evidence type="ECO:0000259" key="1">
    <source>
        <dbReference type="Pfam" id="PF05598"/>
    </source>
</evidence>
<proteinExistence type="predicted"/>
<dbReference type="Pfam" id="PF05598">
    <property type="entry name" value="DUF772"/>
    <property type="match status" value="1"/>
</dbReference>
<feature type="domain" description="Transposase DDE" evidence="2">
    <location>
        <begin position="405"/>
        <end position="530"/>
    </location>
</feature>
<protein>
    <recommendedName>
        <fullName evidence="5">Transposase</fullName>
    </recommendedName>
</protein>
<dbReference type="NCBIfam" id="NF033551">
    <property type="entry name" value="transpos_IS1182"/>
    <property type="match status" value="1"/>
</dbReference>
<dbReference type="PANTHER" id="PTHR35604">
    <property type="entry name" value="TRANSPOSASE INSH FOR INSERTION SEQUENCE ELEMENT IS5A-RELATED"/>
    <property type="match status" value="1"/>
</dbReference>
<dbReference type="InterPro" id="IPR008490">
    <property type="entry name" value="Transposase_InsH_N"/>
</dbReference>
<dbReference type="Pfam" id="PF13751">
    <property type="entry name" value="DDE_Tnp_1_6"/>
    <property type="match status" value="1"/>
</dbReference>
<evidence type="ECO:0008006" key="5">
    <source>
        <dbReference type="Google" id="ProtNLM"/>
    </source>
</evidence>
<dbReference type="Proteomes" id="UP000631535">
    <property type="component" value="Unassembled WGS sequence"/>
</dbReference>
<organism evidence="3 4">
    <name type="scientific">Streptomyces daqingensis</name>
    <dbReference type="NCBI Taxonomy" id="1472640"/>
    <lineage>
        <taxon>Bacteria</taxon>
        <taxon>Bacillati</taxon>
        <taxon>Actinomycetota</taxon>
        <taxon>Actinomycetes</taxon>
        <taxon>Kitasatosporales</taxon>
        <taxon>Streptomycetaceae</taxon>
        <taxon>Streptomyces</taxon>
    </lineage>
</organism>
<evidence type="ECO:0000313" key="3">
    <source>
        <dbReference type="EMBL" id="GGO42979.1"/>
    </source>
</evidence>
<feature type="domain" description="Transposase InsH N-terminal" evidence="1">
    <location>
        <begin position="46"/>
        <end position="118"/>
    </location>
</feature>
<keyword evidence="4" id="KW-1185">Reference proteome</keyword>
<comment type="caution">
    <text evidence="3">The sequence shown here is derived from an EMBL/GenBank/DDBJ whole genome shotgun (WGS) entry which is preliminary data.</text>
</comment>
<dbReference type="EMBL" id="BMMP01000002">
    <property type="protein sequence ID" value="GGO42979.1"/>
    <property type="molecule type" value="Genomic_DNA"/>
</dbReference>
<evidence type="ECO:0000259" key="2">
    <source>
        <dbReference type="Pfam" id="PF13751"/>
    </source>
</evidence>
<name>A0ABQ2LTF5_9ACTN</name>
<dbReference type="InterPro" id="IPR025668">
    <property type="entry name" value="Tnp_DDE_dom"/>
</dbReference>
<dbReference type="PANTHER" id="PTHR35604:SF2">
    <property type="entry name" value="TRANSPOSASE INSH FOR INSERTION SEQUENCE ELEMENT IS5A-RELATED"/>
    <property type="match status" value="1"/>
</dbReference>
<accession>A0ABQ2LTF5</accession>